<dbReference type="InterPro" id="IPR033803">
    <property type="entry name" value="CBD-like_Golvesin-Xly"/>
</dbReference>
<dbReference type="SUPFAM" id="SSF74650">
    <property type="entry name" value="Galactose mutarotase-like"/>
    <property type="match status" value="1"/>
</dbReference>
<dbReference type="GO" id="GO:0005576">
    <property type="term" value="C:extracellular region"/>
    <property type="evidence" value="ECO:0007669"/>
    <property type="project" value="InterPro"/>
</dbReference>
<dbReference type="Gene3D" id="2.60.120.260">
    <property type="entry name" value="Galactose-binding domain-like"/>
    <property type="match status" value="1"/>
</dbReference>
<evidence type="ECO:0000259" key="8">
    <source>
        <dbReference type="Pfam" id="PF25275"/>
    </source>
</evidence>
<dbReference type="Pfam" id="PF25275">
    <property type="entry name" value="Golvesin_C"/>
    <property type="match status" value="1"/>
</dbReference>
<keyword evidence="2" id="KW-0732">Signal</keyword>
<dbReference type="Gene3D" id="2.60.220.10">
    <property type="entry name" value="Polysaccharide lyase family 8-like, C-terminal"/>
    <property type="match status" value="1"/>
</dbReference>
<dbReference type="GO" id="GO:0005975">
    <property type="term" value="P:carbohydrate metabolic process"/>
    <property type="evidence" value="ECO:0007669"/>
    <property type="project" value="InterPro"/>
</dbReference>
<feature type="active site" evidence="4">
    <location>
        <position position="269"/>
    </location>
</feature>
<dbReference type="SUPFAM" id="SSF48230">
    <property type="entry name" value="Chondroitin AC/alginate lyase"/>
    <property type="match status" value="1"/>
</dbReference>
<evidence type="ECO:0000259" key="5">
    <source>
        <dbReference type="Pfam" id="PF02278"/>
    </source>
</evidence>
<comment type="caution">
    <text evidence="9">The sequence shown here is derived from an EMBL/GenBank/DDBJ whole genome shotgun (WGS) entry which is preliminary data.</text>
</comment>
<dbReference type="InterPro" id="IPR011013">
    <property type="entry name" value="Gal_mutarotase_sf_dom"/>
</dbReference>
<evidence type="ECO:0000313" key="9">
    <source>
        <dbReference type="EMBL" id="VZO35995.1"/>
    </source>
</evidence>
<feature type="active site" evidence="4">
    <location>
        <position position="260"/>
    </location>
</feature>
<evidence type="ECO:0000256" key="1">
    <source>
        <dbReference type="ARBA" id="ARBA00006699"/>
    </source>
</evidence>
<reference evidence="9 10" key="1">
    <citation type="submission" date="2019-11" db="EMBL/GenBank/DDBJ databases">
        <authorList>
            <person name="Criscuolo A."/>
        </authorList>
    </citation>
    <scope>NUCLEOTIDE SEQUENCE [LARGE SCALE GENOMIC DNA]</scope>
    <source>
        <strain evidence="9">CIP111667</strain>
    </source>
</reference>
<dbReference type="InterPro" id="IPR012970">
    <property type="entry name" value="Lyase_8_alpha_N"/>
</dbReference>
<dbReference type="InterPro" id="IPR003159">
    <property type="entry name" value="Lyase_8_central_dom"/>
</dbReference>
<dbReference type="RefSeq" id="WP_156740028.1">
    <property type="nucleotide sequence ID" value="NZ_CACRYJ010000017.1"/>
</dbReference>
<evidence type="ECO:0000259" key="6">
    <source>
        <dbReference type="Pfam" id="PF02884"/>
    </source>
</evidence>
<evidence type="ECO:0000313" key="10">
    <source>
        <dbReference type="Proteomes" id="UP000419743"/>
    </source>
</evidence>
<dbReference type="InterPro" id="IPR004103">
    <property type="entry name" value="Lyase_8_C"/>
</dbReference>
<keyword evidence="3 9" id="KW-0456">Lyase</keyword>
<feature type="domain" description="Polysaccharide lyase family 8 central" evidence="5">
    <location>
        <begin position="408"/>
        <end position="663"/>
    </location>
</feature>
<evidence type="ECO:0000256" key="3">
    <source>
        <dbReference type="ARBA" id="ARBA00023239"/>
    </source>
</evidence>
<keyword evidence="10" id="KW-1185">Reference proteome</keyword>
<dbReference type="CDD" id="cd01083">
    <property type="entry name" value="GAG_Lyase"/>
    <property type="match status" value="1"/>
</dbReference>
<feature type="domain" description="Polysaccharide lyase family 8 C-terminal" evidence="6">
    <location>
        <begin position="679"/>
        <end position="740"/>
    </location>
</feature>
<dbReference type="Proteomes" id="UP000419743">
    <property type="component" value="Unassembled WGS sequence"/>
</dbReference>
<dbReference type="Pfam" id="PF02278">
    <property type="entry name" value="Lyase_8"/>
    <property type="match status" value="1"/>
</dbReference>
<dbReference type="InterPro" id="IPR011071">
    <property type="entry name" value="Lyase_8-like_C"/>
</dbReference>
<protein>
    <submittedName>
        <fullName evidence="9">Xanthan lyase</fullName>
        <ecNumber evidence="9">4.2.2.12</ecNumber>
    </submittedName>
</protein>
<evidence type="ECO:0000256" key="2">
    <source>
        <dbReference type="ARBA" id="ARBA00022729"/>
    </source>
</evidence>
<gene>
    <name evidence="9" type="primary">xly_6</name>
    <name evidence="9" type="ORF">HALOF300_01199</name>
</gene>
<evidence type="ECO:0000256" key="4">
    <source>
        <dbReference type="PIRSR" id="PIRSR638970-1"/>
    </source>
</evidence>
<dbReference type="Gene3D" id="2.70.98.10">
    <property type="match status" value="1"/>
</dbReference>
<accession>A0A7M4DGF2</accession>
<sequence length="1087" mass="116649">MQRRTFLRAAMIGASTGILGTGLGIDAPALADPIAFAALRQRWRTYLTGGTDYDPTDPVIASKIEDITSTAQAFWDTLNTAASRTYLWTDLASTSNSAHVTSNYSRLRSMATAYCTHGSSLQGNAGLLAAIHGALAWMHDHRFNTTQATYGNWWDWEIGAPTALNDVLCLVYDQTPGIDRTTYLAAVERFSPDPAILHAEYAPTAATSANRVSMCKVVGIRAAIVEDSTKLTAVRNALSEPLAYSDSEDGMHPDGSYLYHRFIPYNGGYGVQMYQKIGELIALLDGTTWEVVDPNRANLADWARIAYAPFLFRGSLLDMVRGREISRNTAQDHLAGHTLVTALVQASAFLDTASANDVRRLVKRVIQSDTYSDYFTESAARIPEIEALRAILDDPLIAPSPEQVGYFQYPSMARAVARRSEFAIGISMHSTRVHNFEMINNENIRGWHTADGVVSLHNSDLGHYSGDYWPTVDPMRLPGTTVVSGSTTTTRRFSDQVWVGGAQISGRYGANGMSHRPFGVDLAAKKSWFTFDEEVVALGAGIRSSAAQAVETIVENRKLLAAGTNPLTIDGTAQPTALGWTATRSASWAHLEGSVVGAGIGYVLPGGATISAKRETRTGRWSDINDRSTTPTNLCTNNFLTIWLDHGVAPTAAAYAYYVLPGKNAAQTASYAAAPGVDILANTTQVQAVQAPSLGIVAANFWTDQTVTVGPITVDQRSSVLVRETNGELELAVADPTHLNRGHIEIELQYAATGLLAADSQVQVLQYTPAIRVAVSLEDTHGRTIRARFATASPGAAPIVSAPARPTTTDVIVDNSDAGFVAESTNWQSRTNTPGYSGADYLVDAGSGADPTMWAMWTPYISERGHYDVMMRWTADANRPDAAPIEIGHAGSTPSTRTVNQRNNGGAWMTLGNYDLLGGTSNYVKIFGGDAGFTVADAVRFVRTGDVISGEYEAEDLPTTVSGGVLTSHVDSSASGGKWVKFTPAAGVGDSLSLEVTVPRAGRFRLRLGGKAHNTRGQFQAYVNGSAIPIGPVVDQYATTEQRRVLDIGEHWFRTAGAHTISLAITGKRAASLGYSLAADDLVLVAL</sequence>
<dbReference type="GO" id="GO:0030246">
    <property type="term" value="F:carbohydrate binding"/>
    <property type="evidence" value="ECO:0007669"/>
    <property type="project" value="InterPro"/>
</dbReference>
<dbReference type="PANTHER" id="PTHR38481:SF1">
    <property type="entry name" value="HYALURONATE LYASE"/>
    <property type="match status" value="1"/>
</dbReference>
<proteinExistence type="inferred from homology"/>
<dbReference type="InterPro" id="IPR008929">
    <property type="entry name" value="Chondroitin_lyas"/>
</dbReference>
<dbReference type="Gene3D" id="1.50.10.100">
    <property type="entry name" value="Chondroitin AC/alginate lyase"/>
    <property type="match status" value="1"/>
</dbReference>
<dbReference type="EMBL" id="CACRYJ010000017">
    <property type="protein sequence ID" value="VZO35995.1"/>
    <property type="molecule type" value="Genomic_DNA"/>
</dbReference>
<dbReference type="SUPFAM" id="SSF49863">
    <property type="entry name" value="Hyaluronate lyase-like, C-terminal domain"/>
    <property type="match status" value="1"/>
</dbReference>
<dbReference type="GO" id="GO:0047492">
    <property type="term" value="F:xanthan lyase activity"/>
    <property type="evidence" value="ECO:0007669"/>
    <property type="project" value="UniProtKB-EC"/>
</dbReference>
<feature type="domain" description="Polysaccharide lyase 8 N-terminal alpha-helical" evidence="7">
    <location>
        <begin position="43"/>
        <end position="363"/>
    </location>
</feature>
<organism evidence="9 10">
    <name type="scientific">Occultella aeris</name>
    <dbReference type="NCBI Taxonomy" id="2761496"/>
    <lineage>
        <taxon>Bacteria</taxon>
        <taxon>Bacillati</taxon>
        <taxon>Actinomycetota</taxon>
        <taxon>Actinomycetes</taxon>
        <taxon>Micrococcales</taxon>
        <taxon>Ruaniaceae</taxon>
        <taxon>Occultella</taxon>
    </lineage>
</organism>
<dbReference type="InterPro" id="IPR038970">
    <property type="entry name" value="Lyase_8"/>
</dbReference>
<dbReference type="AlphaFoldDB" id="A0A7M4DGF2"/>
<dbReference type="EC" id="4.2.2.12" evidence="9"/>
<evidence type="ECO:0000259" key="7">
    <source>
        <dbReference type="Pfam" id="PF08124"/>
    </source>
</evidence>
<feature type="active site" evidence="4">
    <location>
        <position position="323"/>
    </location>
</feature>
<feature type="domain" description="Golvesin/Xly CBD-like" evidence="8">
    <location>
        <begin position="811"/>
        <end position="943"/>
    </location>
</feature>
<name>A0A7M4DGF2_9MICO</name>
<dbReference type="Pfam" id="PF08124">
    <property type="entry name" value="Lyase_8_N"/>
    <property type="match status" value="1"/>
</dbReference>
<comment type="similarity">
    <text evidence="1">Belongs to the polysaccharide lyase 8 family.</text>
</comment>
<dbReference type="InterPro" id="IPR014718">
    <property type="entry name" value="GH-type_carb-bd"/>
</dbReference>
<dbReference type="Pfam" id="PF02884">
    <property type="entry name" value="Lyase_8_C"/>
    <property type="match status" value="1"/>
</dbReference>
<dbReference type="PANTHER" id="PTHR38481">
    <property type="entry name" value="HYALURONATE LYASE"/>
    <property type="match status" value="1"/>
</dbReference>